<evidence type="ECO:0000313" key="3">
    <source>
        <dbReference type="Proteomes" id="UP001501161"/>
    </source>
</evidence>
<dbReference type="EMBL" id="BAAAMQ010000012">
    <property type="protein sequence ID" value="GAA2110516.1"/>
    <property type="molecule type" value="Genomic_DNA"/>
</dbReference>
<evidence type="ECO:0000313" key="2">
    <source>
        <dbReference type="EMBL" id="GAA2110516.1"/>
    </source>
</evidence>
<sequence length="90" mass="9815">MAFMWLLLAIALGLCVGTVRALFNDGRPLRPPASHLQDPLFVAPGRQIEQPPRGAVLYSDAWLPTQRPVSSVGPPPEILQIGRHGRRAAQ</sequence>
<reference evidence="2 3" key="1">
    <citation type="journal article" date="2019" name="Int. J. Syst. Evol. Microbiol.">
        <title>The Global Catalogue of Microorganisms (GCM) 10K type strain sequencing project: providing services to taxonomists for standard genome sequencing and annotation.</title>
        <authorList>
            <consortium name="The Broad Institute Genomics Platform"/>
            <consortium name="The Broad Institute Genome Sequencing Center for Infectious Disease"/>
            <person name="Wu L."/>
            <person name="Ma J."/>
        </authorList>
    </citation>
    <scope>NUCLEOTIDE SEQUENCE [LARGE SCALE GENOMIC DNA]</scope>
    <source>
        <strain evidence="2 3">JCM 13813</strain>
    </source>
</reference>
<proteinExistence type="predicted"/>
<organism evidence="2 3">
    <name type="scientific">Nocardioides furvisabuli</name>
    <dbReference type="NCBI Taxonomy" id="375542"/>
    <lineage>
        <taxon>Bacteria</taxon>
        <taxon>Bacillati</taxon>
        <taxon>Actinomycetota</taxon>
        <taxon>Actinomycetes</taxon>
        <taxon>Propionibacteriales</taxon>
        <taxon>Nocardioidaceae</taxon>
        <taxon>Nocardioides</taxon>
    </lineage>
</organism>
<accession>A0ABN2XHW0</accession>
<feature type="region of interest" description="Disordered" evidence="1">
    <location>
        <begin position="67"/>
        <end position="90"/>
    </location>
</feature>
<evidence type="ECO:0000256" key="1">
    <source>
        <dbReference type="SAM" id="MobiDB-lite"/>
    </source>
</evidence>
<dbReference type="Proteomes" id="UP001501161">
    <property type="component" value="Unassembled WGS sequence"/>
</dbReference>
<comment type="caution">
    <text evidence="2">The sequence shown here is derived from an EMBL/GenBank/DDBJ whole genome shotgun (WGS) entry which is preliminary data.</text>
</comment>
<keyword evidence="3" id="KW-1185">Reference proteome</keyword>
<gene>
    <name evidence="2" type="ORF">GCM10009726_26080</name>
</gene>
<name>A0ABN2XHW0_9ACTN</name>
<dbReference type="RefSeq" id="WP_231251667.1">
    <property type="nucleotide sequence ID" value="NZ_BAAAMQ010000012.1"/>
</dbReference>
<protein>
    <submittedName>
        <fullName evidence="2">Uncharacterized protein</fullName>
    </submittedName>
</protein>